<evidence type="ECO:0000313" key="3">
    <source>
        <dbReference type="Proteomes" id="UP000569903"/>
    </source>
</evidence>
<dbReference type="SUPFAM" id="SSF55729">
    <property type="entry name" value="Acyl-CoA N-acyltransferases (Nat)"/>
    <property type="match status" value="1"/>
</dbReference>
<dbReference type="Pfam" id="PF13302">
    <property type="entry name" value="Acetyltransf_3"/>
    <property type="match status" value="1"/>
</dbReference>
<dbReference type="InterPro" id="IPR051531">
    <property type="entry name" value="N-acetyltransferase"/>
</dbReference>
<feature type="domain" description="N-acetyltransferase" evidence="1">
    <location>
        <begin position="30"/>
        <end position="176"/>
    </location>
</feature>
<dbReference type="Gene3D" id="3.40.630.30">
    <property type="match status" value="1"/>
</dbReference>
<organism evidence="2 3">
    <name type="scientific">Listeria newyorkensis</name>
    <dbReference type="NCBI Taxonomy" id="1497681"/>
    <lineage>
        <taxon>Bacteria</taxon>
        <taxon>Bacillati</taxon>
        <taxon>Bacillota</taxon>
        <taxon>Bacilli</taxon>
        <taxon>Bacillales</taxon>
        <taxon>Listeriaceae</taxon>
        <taxon>Listeria</taxon>
    </lineage>
</organism>
<dbReference type="Proteomes" id="UP000569903">
    <property type="component" value="Unassembled WGS sequence"/>
</dbReference>
<evidence type="ECO:0000259" key="1">
    <source>
        <dbReference type="PROSITE" id="PS51186"/>
    </source>
</evidence>
<protein>
    <submittedName>
        <fullName evidence="2">GNAT family N-acetyltransferase</fullName>
    </submittedName>
</protein>
<accession>A0A841YUD5</accession>
<dbReference type="RefSeq" id="WP_185388278.1">
    <property type="nucleotide sequence ID" value="NZ_JAARQN010000002.1"/>
</dbReference>
<dbReference type="InterPro" id="IPR016181">
    <property type="entry name" value="Acyl_CoA_acyltransferase"/>
</dbReference>
<proteinExistence type="predicted"/>
<dbReference type="PANTHER" id="PTHR43792">
    <property type="entry name" value="GNAT FAMILY, PUTATIVE (AFU_ORTHOLOGUE AFUA_3G00765)-RELATED-RELATED"/>
    <property type="match status" value="1"/>
</dbReference>
<reference evidence="2 3" key="1">
    <citation type="submission" date="2020-03" db="EMBL/GenBank/DDBJ databases">
        <title>Soil Listeria distribution.</title>
        <authorList>
            <person name="Liao J."/>
            <person name="Wiedmann M."/>
        </authorList>
    </citation>
    <scope>NUCLEOTIDE SEQUENCE [LARGE SCALE GENOMIC DNA]</scope>
    <source>
        <strain evidence="2 3">FSL L7-1614</strain>
    </source>
</reference>
<dbReference type="AlphaFoldDB" id="A0A841YUD5"/>
<comment type="caution">
    <text evidence="2">The sequence shown here is derived from an EMBL/GenBank/DDBJ whole genome shotgun (WGS) entry which is preliminary data.</text>
</comment>
<dbReference type="EMBL" id="JAARQN010000002">
    <property type="protein sequence ID" value="MBC1456888.1"/>
    <property type="molecule type" value="Genomic_DNA"/>
</dbReference>
<dbReference type="PROSITE" id="PS51186">
    <property type="entry name" value="GNAT"/>
    <property type="match status" value="1"/>
</dbReference>
<name>A0A841YUD5_9LIST</name>
<dbReference type="InterPro" id="IPR000182">
    <property type="entry name" value="GNAT_dom"/>
</dbReference>
<keyword evidence="2" id="KW-0808">Transferase</keyword>
<dbReference type="PANTHER" id="PTHR43792:SF1">
    <property type="entry name" value="N-ACETYLTRANSFERASE DOMAIN-CONTAINING PROTEIN"/>
    <property type="match status" value="1"/>
</dbReference>
<sequence>MLVDILRKIPAEFETMRTQNRMMTCNDASQMLQVWSDKDVTRFMNIETFSTVEQAREIILAILQEKAANRYVIMDKTSGEVIGSFGINELYIDTMTAEVGYELKKKYWGSGIMSEVLQAFIQIVQSTSNILIFTAKVAPENEASIKLLEKLGFHYEKTVSELDMSTKTLKDVKQYSCGII</sequence>
<evidence type="ECO:0000313" key="2">
    <source>
        <dbReference type="EMBL" id="MBC1456888.1"/>
    </source>
</evidence>
<dbReference type="GO" id="GO:0016747">
    <property type="term" value="F:acyltransferase activity, transferring groups other than amino-acyl groups"/>
    <property type="evidence" value="ECO:0007669"/>
    <property type="project" value="InterPro"/>
</dbReference>
<gene>
    <name evidence="2" type="ORF">HB850_03910</name>
</gene>